<dbReference type="SUPFAM" id="SSF46785">
    <property type="entry name" value="Winged helix' DNA-binding domain"/>
    <property type="match status" value="1"/>
</dbReference>
<evidence type="ECO:0000313" key="5">
    <source>
        <dbReference type="EMBL" id="POP51936.1"/>
    </source>
</evidence>
<name>A0A2S4HD58_9GAMM</name>
<keyword evidence="1" id="KW-0805">Transcription regulation</keyword>
<evidence type="ECO:0000259" key="4">
    <source>
        <dbReference type="PROSITE" id="PS50995"/>
    </source>
</evidence>
<gene>
    <name evidence="5" type="ORF">C0068_13070</name>
</gene>
<dbReference type="InterPro" id="IPR036390">
    <property type="entry name" value="WH_DNA-bd_sf"/>
</dbReference>
<keyword evidence="3" id="KW-0804">Transcription</keyword>
<reference evidence="5" key="1">
    <citation type="submission" date="2018-01" db="EMBL/GenBank/DDBJ databases">
        <authorList>
            <person name="Yu X.-D."/>
        </authorList>
    </citation>
    <scope>NUCLEOTIDE SEQUENCE</scope>
    <source>
        <strain evidence="5">ZX-21</strain>
    </source>
</reference>
<dbReference type="InterPro" id="IPR036388">
    <property type="entry name" value="WH-like_DNA-bd_sf"/>
</dbReference>
<dbReference type="SMART" id="SM00347">
    <property type="entry name" value="HTH_MARR"/>
    <property type="match status" value="1"/>
</dbReference>
<dbReference type="GO" id="GO:0003677">
    <property type="term" value="F:DNA binding"/>
    <property type="evidence" value="ECO:0007669"/>
    <property type="project" value="UniProtKB-KW"/>
</dbReference>
<keyword evidence="2" id="KW-0238">DNA-binding</keyword>
<evidence type="ECO:0000313" key="6">
    <source>
        <dbReference type="Proteomes" id="UP000237222"/>
    </source>
</evidence>
<dbReference type="Pfam" id="PF12802">
    <property type="entry name" value="MarR_2"/>
    <property type="match status" value="1"/>
</dbReference>
<dbReference type="PRINTS" id="PR00598">
    <property type="entry name" value="HTHMARR"/>
</dbReference>
<dbReference type="AlphaFoldDB" id="A0A2S4HD58"/>
<dbReference type="OrthoDB" id="5295456at2"/>
<dbReference type="GO" id="GO:0003700">
    <property type="term" value="F:DNA-binding transcription factor activity"/>
    <property type="evidence" value="ECO:0007669"/>
    <property type="project" value="InterPro"/>
</dbReference>
<dbReference type="PANTHER" id="PTHR42756">
    <property type="entry name" value="TRANSCRIPTIONAL REGULATOR, MARR"/>
    <property type="match status" value="1"/>
</dbReference>
<feature type="domain" description="HTH marR-type" evidence="4">
    <location>
        <begin position="6"/>
        <end position="139"/>
    </location>
</feature>
<proteinExistence type="predicted"/>
<dbReference type="Proteomes" id="UP000237222">
    <property type="component" value="Unassembled WGS sequence"/>
</dbReference>
<dbReference type="InterPro" id="IPR000835">
    <property type="entry name" value="HTH_MarR-typ"/>
</dbReference>
<dbReference type="Gene3D" id="1.10.10.10">
    <property type="entry name" value="Winged helix-like DNA-binding domain superfamily/Winged helix DNA-binding domain"/>
    <property type="match status" value="1"/>
</dbReference>
<dbReference type="EMBL" id="PQGG01000031">
    <property type="protein sequence ID" value="POP51936.1"/>
    <property type="molecule type" value="Genomic_DNA"/>
</dbReference>
<evidence type="ECO:0000256" key="2">
    <source>
        <dbReference type="ARBA" id="ARBA00023125"/>
    </source>
</evidence>
<dbReference type="PANTHER" id="PTHR42756:SF1">
    <property type="entry name" value="TRANSCRIPTIONAL REPRESSOR OF EMRAB OPERON"/>
    <property type="match status" value="1"/>
</dbReference>
<dbReference type="PROSITE" id="PS50995">
    <property type="entry name" value="HTH_MARR_2"/>
    <property type="match status" value="1"/>
</dbReference>
<protein>
    <submittedName>
        <fullName evidence="5">MarR family transcriptional regulator</fullName>
    </submittedName>
</protein>
<evidence type="ECO:0000256" key="3">
    <source>
        <dbReference type="ARBA" id="ARBA00023163"/>
    </source>
</evidence>
<accession>A0A2S4HD58</accession>
<organism evidence="5 6">
    <name type="scientific">Zhongshania marina</name>
    <dbReference type="NCBI Taxonomy" id="2304603"/>
    <lineage>
        <taxon>Bacteria</taxon>
        <taxon>Pseudomonadati</taxon>
        <taxon>Pseudomonadota</taxon>
        <taxon>Gammaproteobacteria</taxon>
        <taxon>Cellvibrionales</taxon>
        <taxon>Spongiibacteraceae</taxon>
        <taxon>Zhongshania</taxon>
    </lineage>
</organism>
<dbReference type="RefSeq" id="WP_103684919.1">
    <property type="nucleotide sequence ID" value="NZ_PQGG01000031.1"/>
</dbReference>
<dbReference type="GO" id="GO:0005737">
    <property type="term" value="C:cytoplasm"/>
    <property type="evidence" value="ECO:0007669"/>
    <property type="project" value="UniProtKB-SubCell"/>
</dbReference>
<comment type="caution">
    <text evidence="5">The sequence shown here is derived from an EMBL/GenBank/DDBJ whole genome shotgun (WGS) entry which is preliminary data.</text>
</comment>
<evidence type="ECO:0000256" key="1">
    <source>
        <dbReference type="ARBA" id="ARBA00023015"/>
    </source>
</evidence>
<sequence length="139" mass="15284">MELPASLSLLTELASLSSAFIKQADRKLSVHGISFAEFMVMHHLSKAADLTMSRTELADAVSLSPSGITKKLNPMQKLHLVEKEVNQRDARFSLVKLTTTGVEIYNDALVSCIHCANDLTENVTGKQLNTLLEIFAKLK</sequence>